<organism evidence="2 6">
    <name type="scientific">Muntiacus muntjak</name>
    <name type="common">Barking deer</name>
    <name type="synonym">Indian muntjac</name>
    <dbReference type="NCBI Taxonomy" id="9888"/>
    <lineage>
        <taxon>Eukaryota</taxon>
        <taxon>Metazoa</taxon>
        <taxon>Chordata</taxon>
        <taxon>Craniata</taxon>
        <taxon>Vertebrata</taxon>
        <taxon>Euteleostomi</taxon>
        <taxon>Mammalia</taxon>
        <taxon>Eutheria</taxon>
        <taxon>Laurasiatheria</taxon>
        <taxon>Artiodactyla</taxon>
        <taxon>Ruminantia</taxon>
        <taxon>Pecora</taxon>
        <taxon>Cervidae</taxon>
        <taxon>Muntiacinae</taxon>
        <taxon>Muntiacus</taxon>
    </lineage>
</organism>
<evidence type="ECO:0000313" key="4">
    <source>
        <dbReference type="EMBL" id="KAB0339216.1"/>
    </source>
</evidence>
<dbReference type="AlphaFoldDB" id="A0A5N3UR42"/>
<keyword evidence="6" id="KW-1185">Reference proteome</keyword>
<reference evidence="2 6" key="1">
    <citation type="submission" date="2019-06" db="EMBL/GenBank/DDBJ databases">
        <title>Discovery of a novel chromosome fission-fusion reversal in muntjac.</title>
        <authorList>
            <person name="Mudd A.B."/>
            <person name="Bredeson J.V."/>
            <person name="Baum R."/>
            <person name="Hockemeyer D."/>
            <person name="Rokhsar D.S."/>
        </authorList>
    </citation>
    <scope>NUCLEOTIDE SEQUENCE [LARGE SCALE GENOMIC DNA]</scope>
    <source>
        <strain evidence="2">UTSW_UCB_Mm</strain>
        <tissue evidence="2">Fibroblast cell line</tissue>
    </source>
</reference>
<sequence length="76" mass="8510">MASEAVSAKQARNRFTKGKRQQQIKNRSSLGDGDAEDSFLFEANEAWKDFHGSLLQFYENGELCDVTLKANFGCCT</sequence>
<evidence type="ECO:0000313" key="3">
    <source>
        <dbReference type="EMBL" id="KAB0339215.1"/>
    </source>
</evidence>
<evidence type="ECO:0000313" key="6">
    <source>
        <dbReference type="Proteomes" id="UP000326458"/>
    </source>
</evidence>
<accession>A0A5N3UR42</accession>
<dbReference type="EMBL" id="VCEA01002172">
    <property type="protein sequence ID" value="KAB0339216.1"/>
    <property type="molecule type" value="Genomic_DNA"/>
</dbReference>
<gene>
    <name evidence="5" type="ORF">FD754_024050</name>
    <name evidence="4" type="ORF">FD754_024051</name>
    <name evidence="3" type="ORF">FD754_024052</name>
    <name evidence="2" type="ORF">FD754_024053</name>
</gene>
<comment type="caution">
    <text evidence="2">The sequence shown here is derived from an EMBL/GenBank/DDBJ whole genome shotgun (WGS) entry which is preliminary data.</text>
</comment>
<dbReference type="Proteomes" id="UP000326458">
    <property type="component" value="Unassembled WGS sequence"/>
</dbReference>
<dbReference type="EMBL" id="VCEA01002173">
    <property type="protein sequence ID" value="KAB0339215.1"/>
    <property type="molecule type" value="Genomic_DNA"/>
</dbReference>
<evidence type="ECO:0000313" key="2">
    <source>
        <dbReference type="EMBL" id="KAB0339214.1"/>
    </source>
</evidence>
<evidence type="ECO:0000256" key="1">
    <source>
        <dbReference type="SAM" id="MobiDB-lite"/>
    </source>
</evidence>
<feature type="region of interest" description="Disordered" evidence="1">
    <location>
        <begin position="1"/>
        <end position="34"/>
    </location>
</feature>
<protein>
    <submittedName>
        <fullName evidence="2">Uncharacterized protein</fullName>
    </submittedName>
</protein>
<dbReference type="EMBL" id="VCEA01002174">
    <property type="protein sequence ID" value="KAB0339214.1"/>
    <property type="molecule type" value="Genomic_DNA"/>
</dbReference>
<dbReference type="EMBL" id="VCEA01002171">
    <property type="protein sequence ID" value="KAB0339217.1"/>
    <property type="molecule type" value="Genomic_DNA"/>
</dbReference>
<proteinExistence type="predicted"/>
<evidence type="ECO:0000313" key="5">
    <source>
        <dbReference type="EMBL" id="KAB0339217.1"/>
    </source>
</evidence>
<feature type="compositionally biased region" description="Basic residues" evidence="1">
    <location>
        <begin position="11"/>
        <end position="22"/>
    </location>
</feature>
<name>A0A5N3UR42_MUNMU</name>